<name>A0A7S0HJR6_9EUKA</name>
<dbReference type="GO" id="GO:0005829">
    <property type="term" value="C:cytosol"/>
    <property type="evidence" value="ECO:0007669"/>
    <property type="project" value="TreeGrafter"/>
</dbReference>
<dbReference type="CDD" id="cd00408">
    <property type="entry name" value="DHDPS-like"/>
    <property type="match status" value="1"/>
</dbReference>
<dbReference type="InterPro" id="IPR013785">
    <property type="entry name" value="Aldolase_TIM"/>
</dbReference>
<dbReference type="GO" id="GO:0008840">
    <property type="term" value="F:4-hydroxy-tetrahydrodipicolinate synthase activity"/>
    <property type="evidence" value="ECO:0007669"/>
    <property type="project" value="TreeGrafter"/>
</dbReference>
<evidence type="ECO:0000256" key="2">
    <source>
        <dbReference type="PIRNR" id="PIRNR001365"/>
    </source>
</evidence>
<protein>
    <recommendedName>
        <fullName evidence="5">4-hydroxy-tetrahydrodipicolinate synthase</fullName>
    </recommendedName>
</protein>
<dbReference type="PIRSF" id="PIRSF001365">
    <property type="entry name" value="DHDPS"/>
    <property type="match status" value="1"/>
</dbReference>
<proteinExistence type="inferred from homology"/>
<evidence type="ECO:0000256" key="3">
    <source>
        <dbReference type="PIRSR" id="PIRSR001365-2"/>
    </source>
</evidence>
<dbReference type="EMBL" id="HBEP01016375">
    <property type="protein sequence ID" value="CAD8486357.1"/>
    <property type="molecule type" value="Transcribed_RNA"/>
</dbReference>
<evidence type="ECO:0000313" key="4">
    <source>
        <dbReference type="EMBL" id="CAD8486357.1"/>
    </source>
</evidence>
<gene>
    <name evidence="4" type="ORF">PANT1444_LOCUS9324</name>
</gene>
<dbReference type="InterPro" id="IPR002220">
    <property type="entry name" value="DapA-like"/>
</dbReference>
<organism evidence="4">
    <name type="scientific">Phaeocystis antarctica</name>
    <dbReference type="NCBI Taxonomy" id="33657"/>
    <lineage>
        <taxon>Eukaryota</taxon>
        <taxon>Haptista</taxon>
        <taxon>Haptophyta</taxon>
        <taxon>Prymnesiophyceae</taxon>
        <taxon>Phaeocystales</taxon>
        <taxon>Phaeocystaceae</taxon>
        <taxon>Phaeocystis</taxon>
    </lineage>
</organism>
<keyword evidence="1 2" id="KW-0456">Lyase</keyword>
<feature type="binding site" evidence="3">
    <location>
        <position position="239"/>
    </location>
    <ligand>
        <name>pyruvate</name>
        <dbReference type="ChEBI" id="CHEBI:15361"/>
    </ligand>
</feature>
<dbReference type="Pfam" id="PF00701">
    <property type="entry name" value="DHDPS"/>
    <property type="match status" value="1"/>
</dbReference>
<reference evidence="4" key="1">
    <citation type="submission" date="2021-01" db="EMBL/GenBank/DDBJ databases">
        <authorList>
            <person name="Corre E."/>
            <person name="Pelletier E."/>
            <person name="Niang G."/>
            <person name="Scheremetjew M."/>
            <person name="Finn R."/>
            <person name="Kale V."/>
            <person name="Holt S."/>
            <person name="Cochrane G."/>
            <person name="Meng A."/>
            <person name="Brown T."/>
            <person name="Cohen L."/>
        </authorList>
    </citation>
    <scope>NUCLEOTIDE SEQUENCE</scope>
    <source>
        <strain evidence="4">CCMP1374</strain>
    </source>
</reference>
<dbReference type="PRINTS" id="PR00146">
    <property type="entry name" value="DHPICSNTHASE"/>
</dbReference>
<dbReference type="SMART" id="SM01130">
    <property type="entry name" value="DHDPS"/>
    <property type="match status" value="1"/>
</dbReference>
<dbReference type="SUPFAM" id="SSF51569">
    <property type="entry name" value="Aldolase"/>
    <property type="match status" value="1"/>
</dbReference>
<dbReference type="PANTHER" id="PTHR12128:SF66">
    <property type="entry name" value="4-HYDROXY-2-OXOGLUTARATE ALDOLASE, MITOCHONDRIAL"/>
    <property type="match status" value="1"/>
</dbReference>
<accession>A0A7S0HJR6</accession>
<evidence type="ECO:0008006" key="5">
    <source>
        <dbReference type="Google" id="ProtNLM"/>
    </source>
</evidence>
<sequence>MLGARHASRLGLGRCLSSAAAPSLFHGVWPIMATPFQPDESLDLAGFAKAIRFMGSAGADGVTVVGVLGESNRITDTERMRLIRCAVEAAGSVGRPFPVCVGTSHSGTAATVALSQMAQDLGAAAVMVTPSKEASGNWDDALLTLYARVAAGCPGLPIVLQDHPGSTGVHMPVPLLAKIVAEVPSVGCIKLESLPTPAKIAALRAAWAKAPPAQECTILTGLGALYAGYDMEQGTQGFMTGFAFPEVLKAMNGAAQAGDLATAHALYQRFLPLMVFEQQPGVAVRKELYRLRGLIDSNTVRHPANPIAPALSTALQAALARALPGIDVKQPLPAELFAGQ</sequence>
<dbReference type="AlphaFoldDB" id="A0A7S0HJR6"/>
<evidence type="ECO:0000256" key="1">
    <source>
        <dbReference type="ARBA" id="ARBA00023239"/>
    </source>
</evidence>
<dbReference type="PANTHER" id="PTHR12128">
    <property type="entry name" value="DIHYDRODIPICOLINATE SYNTHASE"/>
    <property type="match status" value="1"/>
</dbReference>
<dbReference type="Gene3D" id="3.20.20.70">
    <property type="entry name" value="Aldolase class I"/>
    <property type="match status" value="1"/>
</dbReference>
<comment type="similarity">
    <text evidence="2">Belongs to the DapA family.</text>
</comment>